<evidence type="ECO:0000313" key="1">
    <source>
        <dbReference type="EMBL" id="QEE17066.1"/>
    </source>
</evidence>
<dbReference type="GeneID" id="41330876"/>
<dbReference type="SUPFAM" id="SSF64356">
    <property type="entry name" value="SNARE-like"/>
    <property type="match status" value="1"/>
</dbReference>
<protein>
    <submittedName>
        <fullName evidence="1">Uncharacterized protein</fullName>
    </submittedName>
</protein>
<keyword evidence="2" id="KW-1185">Reference proteome</keyword>
<dbReference type="EMBL" id="CP042905">
    <property type="protein sequence ID" value="QEE17066.1"/>
    <property type="molecule type" value="Genomic_DNA"/>
</dbReference>
<accession>A0A5B9DE96</accession>
<name>A0A5B9DE96_9ARCH</name>
<sequence>MIHELMIVSQGGLCIYSYEFTEMQVNPQLVAGFTTAIDTFSESLLERKQNIDSLQMTSLNLKISRFLHDALSMIIFFNKYDNIDVINSIMIDLQTQFIESFGNYDLEDFFQTSILKPFDNVAIPLCNMHVDIGMLSVQSTYKSKLWELIVNINNSRPNESSNPEQIKKESNTIDYICPNLPNCDILIWNLDLEAAEMNQSIFHNKQIFIIVIEPDFDFIQKYIPIIEILKKNHNESLMIGVMMTESGTITKNNIEKLLQINIFELSINEPSAKENLADIIYNCVLGI</sequence>
<organism evidence="1 2">
    <name type="scientific">Promethearchaeum syntrophicum</name>
    <dbReference type="NCBI Taxonomy" id="2594042"/>
    <lineage>
        <taxon>Archaea</taxon>
        <taxon>Promethearchaeati</taxon>
        <taxon>Promethearchaeota</taxon>
        <taxon>Promethearchaeia</taxon>
        <taxon>Promethearchaeales</taxon>
        <taxon>Promethearchaeaceae</taxon>
        <taxon>Promethearchaeum</taxon>
    </lineage>
</organism>
<dbReference type="KEGG" id="psyt:DSAG12_02898"/>
<proteinExistence type="predicted"/>
<dbReference type="InterPro" id="IPR011012">
    <property type="entry name" value="Longin-like_dom_sf"/>
</dbReference>
<dbReference type="Proteomes" id="UP000321408">
    <property type="component" value="Chromosome"/>
</dbReference>
<dbReference type="AlphaFoldDB" id="A0A5B9DE96"/>
<evidence type="ECO:0000313" key="2">
    <source>
        <dbReference type="Proteomes" id="UP000321408"/>
    </source>
</evidence>
<reference evidence="1 2" key="2">
    <citation type="journal article" date="2024" name="Int. J. Syst. Evol. Microbiol.">
        <title>Promethearchaeum syntrophicum gen. nov., sp. nov., an anaerobic, obligately syntrophic archaeon, the first isolate of the lineage 'Asgard' archaea, and proposal of the new archaeal phylum Promethearchaeota phyl. nov. and kingdom Promethearchaeati regn. nov.</title>
        <authorList>
            <person name="Imachi H."/>
            <person name="Nobu M.K."/>
            <person name="Kato S."/>
            <person name="Takaki Y."/>
            <person name="Miyazaki M."/>
            <person name="Miyata M."/>
            <person name="Ogawara M."/>
            <person name="Saito Y."/>
            <person name="Sakai S."/>
            <person name="Tahara Y.O."/>
            <person name="Takano Y."/>
            <person name="Tasumi E."/>
            <person name="Uematsu K."/>
            <person name="Yoshimura T."/>
            <person name="Itoh T."/>
            <person name="Ohkuma M."/>
            <person name="Takai K."/>
        </authorList>
    </citation>
    <scope>NUCLEOTIDE SEQUENCE [LARGE SCALE GENOMIC DNA]</scope>
    <source>
        <strain evidence="1 2">MK-D1</strain>
    </source>
</reference>
<gene>
    <name evidence="1" type="ORF">DSAG12_02898</name>
</gene>
<reference evidence="1 2" key="1">
    <citation type="journal article" date="2020" name="Nature">
        <title>Isolation of an archaeon at the prokaryote-eukaryote interface.</title>
        <authorList>
            <person name="Imachi H."/>
            <person name="Nobu M.K."/>
            <person name="Nakahara N."/>
            <person name="Morono Y."/>
            <person name="Ogawara M."/>
            <person name="Takaki Y."/>
            <person name="Takano Y."/>
            <person name="Uematsu K."/>
            <person name="Ikuta T."/>
            <person name="Ito M."/>
            <person name="Matsui Y."/>
            <person name="Miyazaki M."/>
            <person name="Murata K."/>
            <person name="Saito Y."/>
            <person name="Sakai S."/>
            <person name="Song C."/>
            <person name="Tasumi E."/>
            <person name="Yamanaka Y."/>
            <person name="Yamaguchi T."/>
            <person name="Kamagata Y."/>
            <person name="Tamaki H."/>
            <person name="Takai K."/>
        </authorList>
    </citation>
    <scope>NUCLEOTIDE SEQUENCE [LARGE SCALE GENOMIC DNA]</scope>
    <source>
        <strain evidence="1 2">MK-D1</strain>
    </source>
</reference>
<dbReference type="RefSeq" id="WP_147663985.1">
    <property type="nucleotide sequence ID" value="NZ_CP042905.2"/>
</dbReference>